<dbReference type="Proteomes" id="UP001630127">
    <property type="component" value="Unassembled WGS sequence"/>
</dbReference>
<feature type="region of interest" description="Disordered" evidence="1">
    <location>
        <begin position="80"/>
        <end position="99"/>
    </location>
</feature>
<proteinExistence type="predicted"/>
<evidence type="ECO:0000313" key="2">
    <source>
        <dbReference type="EMBL" id="KAL3515969.1"/>
    </source>
</evidence>
<sequence>MGMHWEFEGPLHREYFEIALYLHAMLIDDNHSWFCCLKKKPPKKPPSSASLVDTDLVLQEFLPRQELSMQLHDFEEHLRKQNFSQEHHSGVRLEVSKRT</sequence>
<comment type="caution">
    <text evidence="2">The sequence shown here is derived from an EMBL/GenBank/DDBJ whole genome shotgun (WGS) entry which is preliminary data.</text>
</comment>
<name>A0ABD2Z937_9GENT</name>
<reference evidence="2 3" key="1">
    <citation type="submission" date="2024-11" db="EMBL/GenBank/DDBJ databases">
        <title>A near-complete genome assembly of Cinchona calisaya.</title>
        <authorList>
            <person name="Lian D.C."/>
            <person name="Zhao X.W."/>
            <person name="Wei L."/>
        </authorList>
    </citation>
    <scope>NUCLEOTIDE SEQUENCE [LARGE SCALE GENOMIC DNA]</scope>
    <source>
        <tissue evidence="2">Nenye</tissue>
    </source>
</reference>
<dbReference type="EMBL" id="JBJUIK010000010">
    <property type="protein sequence ID" value="KAL3515969.1"/>
    <property type="molecule type" value="Genomic_DNA"/>
</dbReference>
<keyword evidence="3" id="KW-1185">Reference proteome</keyword>
<accession>A0ABD2Z937</accession>
<evidence type="ECO:0000256" key="1">
    <source>
        <dbReference type="SAM" id="MobiDB-lite"/>
    </source>
</evidence>
<evidence type="ECO:0000313" key="3">
    <source>
        <dbReference type="Proteomes" id="UP001630127"/>
    </source>
</evidence>
<organism evidence="2 3">
    <name type="scientific">Cinchona calisaya</name>
    <dbReference type="NCBI Taxonomy" id="153742"/>
    <lineage>
        <taxon>Eukaryota</taxon>
        <taxon>Viridiplantae</taxon>
        <taxon>Streptophyta</taxon>
        <taxon>Embryophyta</taxon>
        <taxon>Tracheophyta</taxon>
        <taxon>Spermatophyta</taxon>
        <taxon>Magnoliopsida</taxon>
        <taxon>eudicotyledons</taxon>
        <taxon>Gunneridae</taxon>
        <taxon>Pentapetalae</taxon>
        <taxon>asterids</taxon>
        <taxon>lamiids</taxon>
        <taxon>Gentianales</taxon>
        <taxon>Rubiaceae</taxon>
        <taxon>Cinchonoideae</taxon>
        <taxon>Cinchoneae</taxon>
        <taxon>Cinchona</taxon>
    </lineage>
</organism>
<gene>
    <name evidence="2" type="ORF">ACH5RR_022871</name>
</gene>
<protein>
    <submittedName>
        <fullName evidence="2">Uncharacterized protein</fullName>
    </submittedName>
</protein>
<dbReference type="AlphaFoldDB" id="A0ABD2Z937"/>